<gene>
    <name evidence="3" type="ORF">AALO17_11500</name>
</gene>
<feature type="region of interest" description="Disordered" evidence="1">
    <location>
        <begin position="27"/>
        <end position="70"/>
    </location>
</feature>
<dbReference type="EMBL" id="CP011391">
    <property type="protein sequence ID" value="AMK54284.1"/>
    <property type="molecule type" value="Genomic_DNA"/>
</dbReference>
<keyword evidence="4" id="KW-1185">Reference proteome</keyword>
<dbReference type="STRING" id="1702221.AALO17_11500"/>
<evidence type="ECO:0000256" key="1">
    <source>
        <dbReference type="SAM" id="MobiDB-lite"/>
    </source>
</evidence>
<protein>
    <submittedName>
        <fullName evidence="3">Uncharacterized protein</fullName>
    </submittedName>
</protein>
<keyword evidence="2" id="KW-0472">Membrane</keyword>
<keyword evidence="2" id="KW-0812">Transmembrane</keyword>
<organism evidence="3 4">
    <name type="scientific">Faecalibaculum rodentium</name>
    <dbReference type="NCBI Taxonomy" id="1702221"/>
    <lineage>
        <taxon>Bacteria</taxon>
        <taxon>Bacillati</taxon>
        <taxon>Bacillota</taxon>
        <taxon>Erysipelotrichia</taxon>
        <taxon>Erysipelotrichales</taxon>
        <taxon>Erysipelotrichaceae</taxon>
        <taxon>Faecalibaculum</taxon>
    </lineage>
</organism>
<name>A0A140DUF7_9FIRM</name>
<evidence type="ECO:0000256" key="2">
    <source>
        <dbReference type="SAM" id="Phobius"/>
    </source>
</evidence>
<feature type="compositionally biased region" description="Polar residues" evidence="1">
    <location>
        <begin position="52"/>
        <end position="64"/>
    </location>
</feature>
<feature type="transmembrane region" description="Helical" evidence="2">
    <location>
        <begin position="6"/>
        <end position="24"/>
    </location>
</feature>
<accession>A0A140DUF7</accession>
<dbReference type="GeneID" id="78477901"/>
<dbReference type="OrthoDB" id="3049573at2"/>
<evidence type="ECO:0000313" key="3">
    <source>
        <dbReference type="EMBL" id="AMK54284.1"/>
    </source>
</evidence>
<dbReference type="KEGG" id="fro:AALO17_11500"/>
<sequence>MRFWKWLLAAMAIVVAGLLVFSLFHKEPGPVDTRPVSEQTRQQSEIIDETDPFSSETRSTTDSIEGTVGY</sequence>
<evidence type="ECO:0000313" key="4">
    <source>
        <dbReference type="Proteomes" id="UP000069771"/>
    </source>
</evidence>
<feature type="compositionally biased region" description="Polar residues" evidence="1">
    <location>
        <begin position="36"/>
        <end position="45"/>
    </location>
</feature>
<dbReference type="RefSeq" id="WP_067556429.1">
    <property type="nucleotide sequence ID" value="NZ_CAKOCV010000002.1"/>
</dbReference>
<dbReference type="AlphaFoldDB" id="A0A140DUF7"/>
<proteinExistence type="predicted"/>
<keyword evidence="2" id="KW-1133">Transmembrane helix</keyword>
<reference evidence="3 4" key="1">
    <citation type="journal article" date="2016" name="Gut Pathog.">
        <title>Whole genome sequencing of "Faecalibaculum rodentium" ALO17, isolated from C57BL/6J laboratory mouse feces.</title>
        <authorList>
            <person name="Lim S."/>
            <person name="Chang D.H."/>
            <person name="Ahn S."/>
            <person name="Kim B.C."/>
        </authorList>
    </citation>
    <scope>NUCLEOTIDE SEQUENCE [LARGE SCALE GENOMIC DNA]</scope>
    <source>
        <strain evidence="3 4">Alo17</strain>
    </source>
</reference>
<dbReference type="Proteomes" id="UP000069771">
    <property type="component" value="Chromosome"/>
</dbReference>